<dbReference type="Pfam" id="PF25967">
    <property type="entry name" value="RND-MFP_C"/>
    <property type="match status" value="1"/>
</dbReference>
<feature type="domain" description="Multidrug resistance protein MdtA-like C-terminal permuted SH3" evidence="8">
    <location>
        <begin position="323"/>
        <end position="382"/>
    </location>
</feature>
<feature type="region of interest" description="Disordered" evidence="3">
    <location>
        <begin position="389"/>
        <end position="412"/>
    </location>
</feature>
<dbReference type="GO" id="GO:0046677">
    <property type="term" value="P:response to antibiotic"/>
    <property type="evidence" value="ECO:0007669"/>
    <property type="project" value="TreeGrafter"/>
</dbReference>
<evidence type="ECO:0000259" key="8">
    <source>
        <dbReference type="Pfam" id="PF25967"/>
    </source>
</evidence>
<dbReference type="RefSeq" id="WP_013952083.1">
    <property type="nucleotide sequence ID" value="NC_015723.1"/>
</dbReference>
<dbReference type="InterPro" id="IPR058626">
    <property type="entry name" value="MdtA-like_b-barrel"/>
</dbReference>
<feature type="domain" description="Multidrug resistance protein MdtA-like barrel-sandwich hybrid" evidence="6">
    <location>
        <begin position="85"/>
        <end position="224"/>
    </location>
</feature>
<dbReference type="KEGG" id="cnc:CNE_2c03770"/>
<evidence type="ECO:0000256" key="1">
    <source>
        <dbReference type="ARBA" id="ARBA00004196"/>
    </source>
</evidence>
<dbReference type="Gene3D" id="1.10.287.470">
    <property type="entry name" value="Helix hairpin bin"/>
    <property type="match status" value="1"/>
</dbReference>
<evidence type="ECO:0000256" key="2">
    <source>
        <dbReference type="ARBA" id="ARBA00009477"/>
    </source>
</evidence>
<keyword evidence="4" id="KW-0472">Membrane</keyword>
<evidence type="ECO:0000259" key="7">
    <source>
        <dbReference type="Pfam" id="PF25944"/>
    </source>
</evidence>
<dbReference type="InterPro" id="IPR058625">
    <property type="entry name" value="MdtA-like_BSH"/>
</dbReference>
<dbReference type="GO" id="GO:0030313">
    <property type="term" value="C:cell envelope"/>
    <property type="evidence" value="ECO:0007669"/>
    <property type="project" value="UniProtKB-SubCell"/>
</dbReference>
<keyword evidence="4" id="KW-0812">Transmembrane</keyword>
<comment type="similarity">
    <text evidence="2">Belongs to the membrane fusion protein (MFP) (TC 8.A.1) family.</text>
</comment>
<evidence type="ECO:0000313" key="9">
    <source>
        <dbReference type="EMBL" id="AEI79362.1"/>
    </source>
</evidence>
<dbReference type="GO" id="GO:0005886">
    <property type="term" value="C:plasma membrane"/>
    <property type="evidence" value="ECO:0007669"/>
    <property type="project" value="TreeGrafter"/>
</dbReference>
<feature type="domain" description="Multidrug resistance protein MdtA-like alpha-helical hairpin" evidence="5">
    <location>
        <begin position="125"/>
        <end position="193"/>
    </location>
</feature>
<dbReference type="InterPro" id="IPR058627">
    <property type="entry name" value="MdtA-like_C"/>
</dbReference>
<evidence type="ECO:0000313" key="10">
    <source>
        <dbReference type="Proteomes" id="UP000006798"/>
    </source>
</evidence>
<proteinExistence type="inferred from homology"/>
<dbReference type="Gene3D" id="2.40.30.170">
    <property type="match status" value="1"/>
</dbReference>
<evidence type="ECO:0000256" key="4">
    <source>
        <dbReference type="SAM" id="Phobius"/>
    </source>
</evidence>
<dbReference type="Pfam" id="PF25876">
    <property type="entry name" value="HH_MFP_RND"/>
    <property type="match status" value="1"/>
</dbReference>
<sequence length="412" mass="44423">MNQSMDWAAEHGRQKSRAARRRWLLAGAVLVVTTGTLVATMALKDTRAATAPAASAPEVLVKTLAPENVRVWANFSGRLNAVDEALVRPEVGGKIVEVRVRDGQTVKAGDVMFVIDPRPYEAAVARARAELASTRARAEFAAAERERAKGLIDAEAIPLSLHDQRTNEDRMAKAAVLAAEAALRQAEINLDYAYVKAPIAGRISRAEVTLGNLVQPGANAPVLTRIVSNDGIYADFDVDEQAYVQSIRRHAETQNKEQHIPVEMRVQGDMERIYQGVIYTIDNKIDTRSGTIRARAKFENRDRALVPGMFVSIGLAGSGDTSALVVPDVAVGSDQSKKFVYVVGQDNKVAYREVALGTGLDGRHVVASGLKPGERVIARGLQFAKPDATVTPKELAEDEVKTAASTAPRGAE</sequence>
<evidence type="ECO:0000256" key="3">
    <source>
        <dbReference type="SAM" id="MobiDB-lite"/>
    </source>
</evidence>
<name>F8GQ09_CUPNN</name>
<dbReference type="InterPro" id="IPR006143">
    <property type="entry name" value="RND_pump_MFP"/>
</dbReference>
<dbReference type="Proteomes" id="UP000006798">
    <property type="component" value="Chromosome 2"/>
</dbReference>
<dbReference type="PANTHER" id="PTHR30158:SF10">
    <property type="entry name" value="CATION EFFLUX PUMP"/>
    <property type="match status" value="1"/>
</dbReference>
<feature type="transmembrane region" description="Helical" evidence="4">
    <location>
        <begin position="23"/>
        <end position="43"/>
    </location>
</feature>
<dbReference type="Pfam" id="PF25944">
    <property type="entry name" value="Beta-barrel_RND"/>
    <property type="match status" value="1"/>
</dbReference>
<dbReference type="SUPFAM" id="SSF111369">
    <property type="entry name" value="HlyD-like secretion proteins"/>
    <property type="match status" value="1"/>
</dbReference>
<gene>
    <name evidence="9" type="primary">bepF</name>
    <name evidence="9" type="ordered locus">CNE_2c03770</name>
</gene>
<dbReference type="Gene3D" id="2.40.50.100">
    <property type="match status" value="1"/>
</dbReference>
<accession>F8GQ09</accession>
<protein>
    <submittedName>
        <fullName evidence="9">Efflux pump periplasmic linker BepF</fullName>
    </submittedName>
</protein>
<dbReference type="EMBL" id="CP002878">
    <property type="protein sequence ID" value="AEI79362.1"/>
    <property type="molecule type" value="Genomic_DNA"/>
</dbReference>
<dbReference type="Pfam" id="PF25917">
    <property type="entry name" value="BSH_RND"/>
    <property type="match status" value="1"/>
</dbReference>
<comment type="subcellular location">
    <subcellularLocation>
        <location evidence="1">Cell envelope</location>
    </subcellularLocation>
</comment>
<organism evidence="9 10">
    <name type="scientific">Cupriavidus necator (strain ATCC 43291 / DSM 13513 / CCUG 52238 / LMG 8453 / N-1)</name>
    <name type="common">Ralstonia eutropha</name>
    <dbReference type="NCBI Taxonomy" id="1042878"/>
    <lineage>
        <taxon>Bacteria</taxon>
        <taxon>Pseudomonadati</taxon>
        <taxon>Pseudomonadota</taxon>
        <taxon>Betaproteobacteria</taxon>
        <taxon>Burkholderiales</taxon>
        <taxon>Burkholderiaceae</taxon>
        <taxon>Cupriavidus</taxon>
    </lineage>
</organism>
<reference evidence="9 10" key="1">
    <citation type="journal article" date="2011" name="J. Bacteriol.">
        <title>Complete genome sequence of the type strain Cupriavidus necator N-1.</title>
        <authorList>
            <person name="Poehlein A."/>
            <person name="Kusian B."/>
            <person name="Friedrich B."/>
            <person name="Daniel R."/>
            <person name="Bowien B."/>
        </authorList>
    </citation>
    <scope>NUCLEOTIDE SEQUENCE [LARGE SCALE GENOMIC DNA]</scope>
    <source>
        <strain evidence="10">ATCC 43291 / DSM 13513 / CCUG 52238 / LMG 8453 / N-1</strain>
    </source>
</reference>
<dbReference type="AlphaFoldDB" id="F8GQ09"/>
<dbReference type="PANTHER" id="PTHR30158">
    <property type="entry name" value="ACRA/E-RELATED COMPONENT OF DRUG EFFLUX TRANSPORTER"/>
    <property type="match status" value="1"/>
</dbReference>
<dbReference type="FunFam" id="2.40.420.20:FF:000001">
    <property type="entry name" value="Efflux RND transporter periplasmic adaptor subunit"/>
    <property type="match status" value="1"/>
</dbReference>
<evidence type="ECO:0000259" key="5">
    <source>
        <dbReference type="Pfam" id="PF25876"/>
    </source>
</evidence>
<dbReference type="NCBIfam" id="TIGR01730">
    <property type="entry name" value="RND_mfp"/>
    <property type="match status" value="1"/>
</dbReference>
<feature type="domain" description="Multidrug resistance protein MdtA-like beta-barrel" evidence="7">
    <location>
        <begin position="239"/>
        <end position="314"/>
    </location>
</feature>
<dbReference type="InterPro" id="IPR058624">
    <property type="entry name" value="MdtA-like_HH"/>
</dbReference>
<dbReference type="GeneID" id="34307210"/>
<dbReference type="HOGENOM" id="CLU_018816_2_1_4"/>
<dbReference type="Gene3D" id="2.40.420.20">
    <property type="match status" value="1"/>
</dbReference>
<dbReference type="GO" id="GO:0022857">
    <property type="term" value="F:transmembrane transporter activity"/>
    <property type="evidence" value="ECO:0007669"/>
    <property type="project" value="InterPro"/>
</dbReference>
<evidence type="ECO:0000259" key="6">
    <source>
        <dbReference type="Pfam" id="PF25917"/>
    </source>
</evidence>
<keyword evidence="4" id="KW-1133">Transmembrane helix</keyword>